<dbReference type="Pfam" id="PF00646">
    <property type="entry name" value="F-box"/>
    <property type="match status" value="1"/>
</dbReference>
<dbReference type="Proteomes" id="UP001373714">
    <property type="component" value="Unassembled WGS sequence"/>
</dbReference>
<name>A0AAV9UD80_9PEZI</name>
<dbReference type="InterPro" id="IPR001810">
    <property type="entry name" value="F-box_dom"/>
</dbReference>
<keyword evidence="3" id="KW-1185">Reference proteome</keyword>
<dbReference type="SUPFAM" id="SSF81383">
    <property type="entry name" value="F-box domain"/>
    <property type="match status" value="1"/>
</dbReference>
<dbReference type="EMBL" id="JAVHNS010000011">
    <property type="protein sequence ID" value="KAK6340082.1"/>
    <property type="molecule type" value="Genomic_DNA"/>
</dbReference>
<dbReference type="AlphaFoldDB" id="A0AAV9UD80"/>
<gene>
    <name evidence="2" type="ORF">TWF730_001855</name>
</gene>
<proteinExistence type="predicted"/>
<evidence type="ECO:0000313" key="3">
    <source>
        <dbReference type="Proteomes" id="UP001373714"/>
    </source>
</evidence>
<dbReference type="SMART" id="SM00256">
    <property type="entry name" value="FBOX"/>
    <property type="match status" value="1"/>
</dbReference>
<organism evidence="2 3">
    <name type="scientific">Orbilia blumenaviensis</name>
    <dbReference type="NCBI Taxonomy" id="1796055"/>
    <lineage>
        <taxon>Eukaryota</taxon>
        <taxon>Fungi</taxon>
        <taxon>Dikarya</taxon>
        <taxon>Ascomycota</taxon>
        <taxon>Pezizomycotina</taxon>
        <taxon>Orbiliomycetes</taxon>
        <taxon>Orbiliales</taxon>
        <taxon>Orbiliaceae</taxon>
        <taxon>Orbilia</taxon>
    </lineage>
</organism>
<accession>A0AAV9UD80</accession>
<reference evidence="2 3" key="1">
    <citation type="submission" date="2019-10" db="EMBL/GenBank/DDBJ databases">
        <authorList>
            <person name="Palmer J.M."/>
        </authorList>
    </citation>
    <scope>NUCLEOTIDE SEQUENCE [LARGE SCALE GENOMIC DNA]</scope>
    <source>
        <strain evidence="2 3">TWF730</strain>
    </source>
</reference>
<dbReference type="InterPro" id="IPR036047">
    <property type="entry name" value="F-box-like_dom_sf"/>
</dbReference>
<protein>
    <recommendedName>
        <fullName evidence="1">F-box domain-containing protein</fullName>
    </recommendedName>
</protein>
<comment type="caution">
    <text evidence="2">The sequence shown here is derived from an EMBL/GenBank/DDBJ whole genome shotgun (WGS) entry which is preliminary data.</text>
</comment>
<dbReference type="PROSITE" id="PS50181">
    <property type="entry name" value="FBOX"/>
    <property type="match status" value="1"/>
</dbReference>
<evidence type="ECO:0000259" key="1">
    <source>
        <dbReference type="PROSITE" id="PS50181"/>
    </source>
</evidence>
<feature type="domain" description="F-box" evidence="1">
    <location>
        <begin position="2"/>
        <end position="50"/>
    </location>
</feature>
<sequence>MSTQYPVLPIEIQILIIQTAEWTQHPTLSQVCKTWRSIVDENSHRRYQSLARIRSRKYGHGNILIHKSFFGLPDSWQYKGYKFTGELGGGGPLPMSLFGYFGKDNLFLWEETRNPVYTYIWHNRTPDYNRSMSSMTAPGYPIRIKQFWDGVIYTFENARAEFRSFSISKTVFCNWTNIGPKRSSNSDGAVVFGFEFSASKGEGNWIVR</sequence>
<evidence type="ECO:0000313" key="2">
    <source>
        <dbReference type="EMBL" id="KAK6340082.1"/>
    </source>
</evidence>